<feature type="compositionally biased region" description="Basic residues" evidence="1">
    <location>
        <begin position="170"/>
        <end position="181"/>
    </location>
</feature>
<feature type="region of interest" description="Disordered" evidence="1">
    <location>
        <begin position="157"/>
        <end position="187"/>
    </location>
</feature>
<feature type="non-terminal residue" evidence="2">
    <location>
        <position position="521"/>
    </location>
</feature>
<evidence type="ECO:0000313" key="2">
    <source>
        <dbReference type="EMBL" id="CAE7342300.1"/>
    </source>
</evidence>
<evidence type="ECO:0000256" key="1">
    <source>
        <dbReference type="SAM" id="MobiDB-lite"/>
    </source>
</evidence>
<evidence type="ECO:0000313" key="3">
    <source>
        <dbReference type="Proteomes" id="UP000601435"/>
    </source>
</evidence>
<dbReference type="AlphaFoldDB" id="A0A812NYJ5"/>
<name>A0A812NYJ5_9DINO</name>
<proteinExistence type="predicted"/>
<keyword evidence="3" id="KW-1185">Reference proteome</keyword>
<dbReference type="OrthoDB" id="421762at2759"/>
<organism evidence="2 3">
    <name type="scientific">Symbiodinium necroappetens</name>
    <dbReference type="NCBI Taxonomy" id="1628268"/>
    <lineage>
        <taxon>Eukaryota</taxon>
        <taxon>Sar</taxon>
        <taxon>Alveolata</taxon>
        <taxon>Dinophyceae</taxon>
        <taxon>Suessiales</taxon>
        <taxon>Symbiodiniaceae</taxon>
        <taxon>Symbiodinium</taxon>
    </lineage>
</organism>
<dbReference type="EMBL" id="CAJNJA010014438">
    <property type="protein sequence ID" value="CAE7342300.1"/>
    <property type="molecule type" value="Genomic_DNA"/>
</dbReference>
<reference evidence="2" key="1">
    <citation type="submission" date="2021-02" db="EMBL/GenBank/DDBJ databases">
        <authorList>
            <person name="Dougan E. K."/>
            <person name="Rhodes N."/>
            <person name="Thang M."/>
            <person name="Chan C."/>
        </authorList>
    </citation>
    <scope>NUCLEOTIDE SEQUENCE</scope>
</reference>
<sequence length="521" mass="57474">DGSGYLLADTVTQKEALTKGSAGAGDVDFARVASTSIAQSAKEKCLPVLQANQDVFSVLATYVDMCGKKVDRATELKDKLNGSAQKRGIELAAEMDPKIKALEDHYKQLLQFQADAVLDAGSPPSRKTKEDLLKCYASCTRLDLGLNALMIRGRTIKLPKKPSTASPKSGKSKTSKPKGKPGKSICAGQQNDLLGRLASGRRSRRQQEDHDLDAEAAGEILAKYFSGAESAKGAAHMATLVCKIGGGQRELDLLYKLSAAGRSSSNVCRNLHRLIHREGLTIPVEISFVNTVVRKRRPIVRKIEVCYPVIYPSSWMRFLLKSHSHLILGGVPLENRKEWQALLSEFWHLYKLTDDIHVMNGHDAPPANCTVPLYIHGDEGRGKYKLPIMVESIQPCISFRGTNYKNSSGSFTYAVSIQKGFRQLGMELVETSTGPITIHFAVLGIKGDWVYLRKECSVEIFLMLKYTVACANNYFRTLHHEGLWMEPNTNLLVAKAGNEMCASRHSCLMTLEILYLLSRGT</sequence>
<comment type="caution">
    <text evidence="2">The sequence shown here is derived from an EMBL/GenBank/DDBJ whole genome shotgun (WGS) entry which is preliminary data.</text>
</comment>
<dbReference type="Proteomes" id="UP000601435">
    <property type="component" value="Unassembled WGS sequence"/>
</dbReference>
<protein>
    <submittedName>
        <fullName evidence="2">Uncharacterized protein</fullName>
    </submittedName>
</protein>
<accession>A0A812NYJ5</accession>
<gene>
    <name evidence="2" type="ORF">SNEC2469_LOCUS8829</name>
</gene>